<organism evidence="6 7">
    <name type="scientific">Acanthaster planci</name>
    <name type="common">Crown-of-thorns starfish</name>
    <dbReference type="NCBI Taxonomy" id="133434"/>
    <lineage>
        <taxon>Eukaryota</taxon>
        <taxon>Metazoa</taxon>
        <taxon>Echinodermata</taxon>
        <taxon>Eleutherozoa</taxon>
        <taxon>Asterozoa</taxon>
        <taxon>Asteroidea</taxon>
        <taxon>Valvatacea</taxon>
        <taxon>Valvatida</taxon>
        <taxon>Acanthasteridae</taxon>
        <taxon>Acanthaster</taxon>
    </lineage>
</organism>
<protein>
    <submittedName>
        <fullName evidence="7">Dehydrogenase/reductase SDR family member 7B-like isoform X1</fullName>
    </submittedName>
</protein>
<dbReference type="Proteomes" id="UP000694845">
    <property type="component" value="Unplaced"/>
</dbReference>
<dbReference type="GeneID" id="110980847"/>
<dbReference type="Gene3D" id="3.40.50.720">
    <property type="entry name" value="NAD(P)-binding Rossmann-like Domain"/>
    <property type="match status" value="1"/>
</dbReference>
<dbReference type="PRINTS" id="PR00081">
    <property type="entry name" value="GDHRDH"/>
</dbReference>
<keyword evidence="5" id="KW-1133">Transmembrane helix</keyword>
<dbReference type="InterPro" id="IPR036291">
    <property type="entry name" value="NAD(P)-bd_dom_sf"/>
</dbReference>
<comment type="similarity">
    <text evidence="1 4">Belongs to the short-chain dehydrogenases/reductases (SDR) family.</text>
</comment>
<dbReference type="KEGG" id="aplc:110980847"/>
<evidence type="ECO:0000256" key="5">
    <source>
        <dbReference type="SAM" id="Phobius"/>
    </source>
</evidence>
<evidence type="ECO:0000256" key="2">
    <source>
        <dbReference type="ARBA" id="ARBA00023002"/>
    </source>
</evidence>
<feature type="transmembrane region" description="Helical" evidence="5">
    <location>
        <begin position="24"/>
        <end position="41"/>
    </location>
</feature>
<comment type="function">
    <text evidence="3">Putative oxidoreductase.</text>
</comment>
<dbReference type="Pfam" id="PF00106">
    <property type="entry name" value="adh_short"/>
    <property type="match status" value="1"/>
</dbReference>
<evidence type="ECO:0000313" key="6">
    <source>
        <dbReference type="Proteomes" id="UP000694845"/>
    </source>
</evidence>
<keyword evidence="5" id="KW-0812">Transmembrane</keyword>
<gene>
    <name evidence="7" type="primary">LOC110980847</name>
</gene>
<dbReference type="GO" id="GO:0016491">
    <property type="term" value="F:oxidoreductase activity"/>
    <property type="evidence" value="ECO:0007669"/>
    <property type="project" value="UniProtKB-KW"/>
</dbReference>
<dbReference type="AlphaFoldDB" id="A0A8B7YJX9"/>
<dbReference type="SUPFAM" id="SSF51735">
    <property type="entry name" value="NAD(P)-binding Rossmann-fold domains"/>
    <property type="match status" value="1"/>
</dbReference>
<dbReference type="PANTHER" id="PTHR44196:SF1">
    <property type="entry name" value="DEHYDROGENASE_REDUCTASE SDR FAMILY MEMBER 7B"/>
    <property type="match status" value="1"/>
</dbReference>
<name>A0A8B7YJX9_ACAPL</name>
<keyword evidence="6" id="KW-1185">Reference proteome</keyword>
<accession>A0A8B7YJX9</accession>
<keyword evidence="2" id="KW-0560">Oxidoreductase</keyword>
<evidence type="ECO:0000313" key="7">
    <source>
        <dbReference type="RefSeq" id="XP_022093554.1"/>
    </source>
</evidence>
<reference evidence="7" key="1">
    <citation type="submission" date="2025-08" db="UniProtKB">
        <authorList>
            <consortium name="RefSeq"/>
        </authorList>
    </citation>
    <scope>IDENTIFICATION</scope>
</reference>
<dbReference type="PRINTS" id="PR00080">
    <property type="entry name" value="SDRFAMILY"/>
</dbReference>
<dbReference type="RefSeq" id="XP_022093554.1">
    <property type="nucleotide sequence ID" value="XM_022237862.1"/>
</dbReference>
<sequence>MIKFTSLQTDTCTFAMERLSRGQLQIVAGLTFGSLGLLWLWRRLAVRRGRAALKDKVVLITGASSGVGEACAHAFYRVGSKVILCARRIKELERVKNDLSSLKLTTPTHPPCILPLDLEDLEGIPKKAQEALALHGRVDILINNGGMTSKGAVEDTEMSVHQKVMTINYFGSVALTKELLLSMIANKCGHIVAISSVQGKIAIPYRSAYGASKHAMNAFFDCLRAEVAQHKINVTVVSPSYIKTNISYNAVTADGTRHGEMDRNIATGMSTDYVVKKILQAVIQKQGDLVLGPFHHRLAIYVRVLSPRLYDWLMALRARGGDV</sequence>
<dbReference type="InterPro" id="IPR020904">
    <property type="entry name" value="Sc_DH/Rdtase_CS"/>
</dbReference>
<dbReference type="CDD" id="cd05332">
    <property type="entry name" value="11beta-HSD1_like_SDR_c"/>
    <property type="match status" value="1"/>
</dbReference>
<proteinExistence type="inferred from homology"/>
<evidence type="ECO:0000256" key="3">
    <source>
        <dbReference type="ARBA" id="ARBA00037096"/>
    </source>
</evidence>
<evidence type="ECO:0000256" key="4">
    <source>
        <dbReference type="RuleBase" id="RU000363"/>
    </source>
</evidence>
<dbReference type="PANTHER" id="PTHR44196">
    <property type="entry name" value="DEHYDROGENASE/REDUCTASE SDR FAMILY MEMBER 7B"/>
    <property type="match status" value="1"/>
</dbReference>
<dbReference type="OrthoDB" id="5307821at2759"/>
<dbReference type="InterPro" id="IPR002347">
    <property type="entry name" value="SDR_fam"/>
</dbReference>
<dbReference type="PROSITE" id="PS00061">
    <property type="entry name" value="ADH_SHORT"/>
    <property type="match status" value="1"/>
</dbReference>
<dbReference type="NCBIfam" id="NF004825">
    <property type="entry name" value="PRK06181.1"/>
    <property type="match status" value="1"/>
</dbReference>
<keyword evidence="5" id="KW-0472">Membrane</keyword>
<evidence type="ECO:0000256" key="1">
    <source>
        <dbReference type="ARBA" id="ARBA00006484"/>
    </source>
</evidence>
<dbReference type="GO" id="GO:0016020">
    <property type="term" value="C:membrane"/>
    <property type="evidence" value="ECO:0007669"/>
    <property type="project" value="TreeGrafter"/>
</dbReference>